<proteinExistence type="predicted"/>
<name>A0A7J8ATW5_RHIFE</name>
<dbReference type="AlphaFoldDB" id="A0A7J8ATW5"/>
<dbReference type="EMBL" id="JACAGC010000001">
    <property type="protein sequence ID" value="KAF6389852.1"/>
    <property type="molecule type" value="Genomic_DNA"/>
</dbReference>
<dbReference type="Pfam" id="PF15204">
    <property type="entry name" value="KKLCAg1"/>
    <property type="match status" value="1"/>
</dbReference>
<organism evidence="1 2">
    <name type="scientific">Rhinolophus ferrumequinum</name>
    <name type="common">Greater horseshoe bat</name>
    <dbReference type="NCBI Taxonomy" id="59479"/>
    <lineage>
        <taxon>Eukaryota</taxon>
        <taxon>Metazoa</taxon>
        <taxon>Chordata</taxon>
        <taxon>Craniata</taxon>
        <taxon>Vertebrata</taxon>
        <taxon>Euteleostomi</taxon>
        <taxon>Mammalia</taxon>
        <taxon>Eutheria</taxon>
        <taxon>Laurasiatheria</taxon>
        <taxon>Chiroptera</taxon>
        <taxon>Yinpterochiroptera</taxon>
        <taxon>Rhinolophoidea</taxon>
        <taxon>Rhinolophidae</taxon>
        <taxon>Rhinolophinae</taxon>
        <taxon>Rhinolophus</taxon>
    </lineage>
</organism>
<dbReference type="PANTHER" id="PTHR38650:SF1">
    <property type="entry name" value="KITA-KYUSHU LUNG CANCER ANTIGEN 1"/>
    <property type="match status" value="1"/>
</dbReference>
<gene>
    <name evidence="1" type="ORF">mRhiFer1_003455</name>
</gene>
<protein>
    <submittedName>
        <fullName evidence="1">Cancer/testis antigen 83</fullName>
    </submittedName>
</protein>
<reference evidence="1 2" key="1">
    <citation type="journal article" date="2020" name="Nature">
        <title>Six reference-quality genomes reveal evolution of bat adaptations.</title>
        <authorList>
            <person name="Jebb D."/>
            <person name="Huang Z."/>
            <person name="Pippel M."/>
            <person name="Hughes G.M."/>
            <person name="Lavrichenko K."/>
            <person name="Devanna P."/>
            <person name="Winkler S."/>
            <person name="Jermiin L.S."/>
            <person name="Skirmuntt E.C."/>
            <person name="Katzourakis A."/>
            <person name="Burkitt-Gray L."/>
            <person name="Ray D.A."/>
            <person name="Sullivan K.A.M."/>
            <person name="Roscito J.G."/>
            <person name="Kirilenko B.M."/>
            <person name="Davalos L.M."/>
            <person name="Corthals A.P."/>
            <person name="Power M.L."/>
            <person name="Jones G."/>
            <person name="Ransome R.D."/>
            <person name="Dechmann D.K.N."/>
            <person name="Locatelli A.G."/>
            <person name="Puechmaille S.J."/>
            <person name="Fedrigo O."/>
            <person name="Jarvis E.D."/>
            <person name="Hiller M."/>
            <person name="Vernes S.C."/>
            <person name="Myers E.W."/>
            <person name="Teeling E.C."/>
        </authorList>
    </citation>
    <scope>NUCLEOTIDE SEQUENCE [LARGE SCALE GENOMIC DNA]</scope>
    <source>
        <strain evidence="1">MRhiFer1</strain>
        <tissue evidence="1">Lung</tissue>
    </source>
</reference>
<evidence type="ECO:0000313" key="1">
    <source>
        <dbReference type="EMBL" id="KAF6389852.1"/>
    </source>
</evidence>
<dbReference type="Proteomes" id="UP000585614">
    <property type="component" value="Unassembled WGS sequence"/>
</dbReference>
<evidence type="ECO:0000313" key="2">
    <source>
        <dbReference type="Proteomes" id="UP000585614"/>
    </source>
</evidence>
<comment type="caution">
    <text evidence="1">The sequence shown here is derived from an EMBL/GenBank/DDBJ whole genome shotgun (WGS) entry which is preliminary data.</text>
</comment>
<sequence length="127" mass="13994">MNILFLLVGGVLFACTVVFWKNLFQRNIGEMSSNSFSLALVRPSSCTGSTKSNTNTSLEVNSLSQDVLINFPRSIAMQKRILVNLSIVEYKLTELEYFLVIKGVKDALVNQKSTGMLGKCTDIGGEH</sequence>
<accession>A0A7J8ATW5</accession>
<dbReference type="InterPro" id="IPR027940">
    <property type="entry name" value="KKLCAg1"/>
</dbReference>
<dbReference type="PANTHER" id="PTHR38650">
    <property type="entry name" value="KITA-KYUSHU LUNG CANCER ANTIGEN 1"/>
    <property type="match status" value="1"/>
</dbReference>